<feature type="region of interest" description="Disordered" evidence="1">
    <location>
        <begin position="57"/>
        <end position="112"/>
    </location>
</feature>
<dbReference type="InParanoid" id="A0A5E4G516"/>
<organism evidence="2 3">
    <name type="scientific">Prunus dulcis</name>
    <name type="common">Almond</name>
    <name type="synonym">Amygdalus dulcis</name>
    <dbReference type="NCBI Taxonomy" id="3755"/>
    <lineage>
        <taxon>Eukaryota</taxon>
        <taxon>Viridiplantae</taxon>
        <taxon>Streptophyta</taxon>
        <taxon>Embryophyta</taxon>
        <taxon>Tracheophyta</taxon>
        <taxon>Spermatophyta</taxon>
        <taxon>Magnoliopsida</taxon>
        <taxon>eudicotyledons</taxon>
        <taxon>Gunneridae</taxon>
        <taxon>Pentapetalae</taxon>
        <taxon>rosids</taxon>
        <taxon>fabids</taxon>
        <taxon>Rosales</taxon>
        <taxon>Rosaceae</taxon>
        <taxon>Amygdaloideae</taxon>
        <taxon>Amygdaleae</taxon>
        <taxon>Prunus</taxon>
    </lineage>
</organism>
<proteinExistence type="predicted"/>
<evidence type="ECO:0000313" key="3">
    <source>
        <dbReference type="Proteomes" id="UP000327085"/>
    </source>
</evidence>
<dbReference type="Gramene" id="VVA34857">
    <property type="protein sequence ID" value="VVA34857"/>
    <property type="gene ID" value="Prudul26B006527"/>
</dbReference>
<reference evidence="3" key="1">
    <citation type="journal article" date="2020" name="Plant J.">
        <title>Transposons played a major role in the diversification between the closely related almond and peach genomes: results from the almond genome sequence.</title>
        <authorList>
            <person name="Alioto T."/>
            <person name="Alexiou K.G."/>
            <person name="Bardil A."/>
            <person name="Barteri F."/>
            <person name="Castanera R."/>
            <person name="Cruz F."/>
            <person name="Dhingra A."/>
            <person name="Duval H."/>
            <person name="Fernandez I Marti A."/>
            <person name="Frias L."/>
            <person name="Galan B."/>
            <person name="Garcia J.L."/>
            <person name="Howad W."/>
            <person name="Gomez-Garrido J."/>
            <person name="Gut M."/>
            <person name="Julca I."/>
            <person name="Morata J."/>
            <person name="Puigdomenech P."/>
            <person name="Ribeca P."/>
            <person name="Rubio Cabetas M.J."/>
            <person name="Vlasova A."/>
            <person name="Wirthensohn M."/>
            <person name="Garcia-Mas J."/>
            <person name="Gabaldon T."/>
            <person name="Casacuberta J.M."/>
            <person name="Arus P."/>
        </authorList>
    </citation>
    <scope>NUCLEOTIDE SEQUENCE [LARGE SCALE GENOMIC DNA]</scope>
    <source>
        <strain evidence="3">cv. Texas</strain>
    </source>
</reference>
<evidence type="ECO:0000313" key="2">
    <source>
        <dbReference type="EMBL" id="VVA34857.1"/>
    </source>
</evidence>
<gene>
    <name evidence="2" type="ORF">ALMOND_2B006527</name>
</gene>
<name>A0A5E4G516_PRUDU</name>
<dbReference type="EMBL" id="CABIKO010000356">
    <property type="protein sequence ID" value="VVA34857.1"/>
    <property type="molecule type" value="Genomic_DNA"/>
</dbReference>
<feature type="compositionally biased region" description="Low complexity" evidence="1">
    <location>
        <begin position="82"/>
        <end position="94"/>
    </location>
</feature>
<dbReference type="Proteomes" id="UP000327085">
    <property type="component" value="Chromosome 1"/>
</dbReference>
<feature type="compositionally biased region" description="Basic and acidic residues" evidence="1">
    <location>
        <begin position="69"/>
        <end position="80"/>
    </location>
</feature>
<accession>A0A5E4G516</accession>
<dbReference type="AlphaFoldDB" id="A0A5E4G516"/>
<protein>
    <submittedName>
        <fullName evidence="2">Uncharacterized protein</fullName>
    </submittedName>
</protein>
<evidence type="ECO:0000256" key="1">
    <source>
        <dbReference type="SAM" id="MobiDB-lite"/>
    </source>
</evidence>
<sequence>MNCEGDVDRILSVLKWVVAFTWYCTGFEEDEVEGGFPNNQRCSKKVCWSIKVHSKPKMQGVENNSQKGQKQEHDNKHMEVQTKTTAKTTQSKNTPNSPLLPPIAATTNQSRHKINVRHFNLISEEKARATTT</sequence>